<keyword evidence="3" id="KW-1185">Reference proteome</keyword>
<feature type="chain" id="PRO_5004342983" evidence="1">
    <location>
        <begin position="17"/>
        <end position="421"/>
    </location>
</feature>
<dbReference type="OrthoDB" id="3799394at2759"/>
<name>R0JZX2_EXST2</name>
<sequence length="421" mass="45050">MKSLFLLLPLLGTILALPQDIQGSNCEANCPFVRCETDDPQKLCECINNRESLCKEICPTYEPVFVACPPLPTPIKAADPAPSTCVCEPVFCIQSWPESCYCENDAKKACYDKCGGTPPTYATCPPRTVTAREPEAAPEAAPETCKCDNTYCTQVWPDSCYCANDAKKACYEKCGGQIPTYNTCPPRGVSARAPAPVPAPPAPTHEPLCVCEEVMCIQSWPESCLCANDAKKKCYDKCGGVKPVYQDCSPLDDITAVPRSAEPTDECKCTEIQCLQIYPEGCYCANYAKELCYKECGGEKPVLESCPPISIPSLTTKTIHPTTAVAAARRATPTNQVCGGGRGSPHPDCPSGQICITNPFDKGSCGPACDQTGICVEDKLCGGFGGFACKKQGQICVDDPRDDCDSEHGGSDCAGLCVWPQ</sequence>
<reference evidence="2 3" key="2">
    <citation type="journal article" date="2013" name="PLoS Genet.">
        <title>Comparative genome structure, secondary metabolite, and effector coding capacity across Cochliobolus pathogens.</title>
        <authorList>
            <person name="Condon B.J."/>
            <person name="Leng Y."/>
            <person name="Wu D."/>
            <person name="Bushley K.E."/>
            <person name="Ohm R.A."/>
            <person name="Otillar R."/>
            <person name="Martin J."/>
            <person name="Schackwitz W."/>
            <person name="Grimwood J."/>
            <person name="MohdZainudin N."/>
            <person name="Xue C."/>
            <person name="Wang R."/>
            <person name="Manning V.A."/>
            <person name="Dhillon B."/>
            <person name="Tu Z.J."/>
            <person name="Steffenson B.J."/>
            <person name="Salamov A."/>
            <person name="Sun H."/>
            <person name="Lowry S."/>
            <person name="LaButti K."/>
            <person name="Han J."/>
            <person name="Copeland A."/>
            <person name="Lindquist E."/>
            <person name="Barry K."/>
            <person name="Schmutz J."/>
            <person name="Baker S.E."/>
            <person name="Ciuffetti L.M."/>
            <person name="Grigoriev I.V."/>
            <person name="Zhong S."/>
            <person name="Turgeon B.G."/>
        </authorList>
    </citation>
    <scope>NUCLEOTIDE SEQUENCE [LARGE SCALE GENOMIC DNA]</scope>
    <source>
        <strain evidence="3">28A</strain>
    </source>
</reference>
<protein>
    <submittedName>
        <fullName evidence="2">Uncharacterized protein</fullName>
    </submittedName>
</protein>
<accession>R0JZX2</accession>
<gene>
    <name evidence="2" type="ORF">SETTUDRAFT_166112</name>
</gene>
<dbReference type="STRING" id="671987.R0JZX2"/>
<dbReference type="AlphaFoldDB" id="R0JZX2"/>
<feature type="signal peptide" evidence="1">
    <location>
        <begin position="1"/>
        <end position="16"/>
    </location>
</feature>
<evidence type="ECO:0000256" key="1">
    <source>
        <dbReference type="SAM" id="SignalP"/>
    </source>
</evidence>
<evidence type="ECO:0000313" key="3">
    <source>
        <dbReference type="Proteomes" id="UP000016935"/>
    </source>
</evidence>
<organism evidence="2 3">
    <name type="scientific">Exserohilum turcicum (strain 28A)</name>
    <name type="common">Northern leaf blight fungus</name>
    <name type="synonym">Setosphaeria turcica</name>
    <dbReference type="NCBI Taxonomy" id="671987"/>
    <lineage>
        <taxon>Eukaryota</taxon>
        <taxon>Fungi</taxon>
        <taxon>Dikarya</taxon>
        <taxon>Ascomycota</taxon>
        <taxon>Pezizomycotina</taxon>
        <taxon>Dothideomycetes</taxon>
        <taxon>Pleosporomycetidae</taxon>
        <taxon>Pleosporales</taxon>
        <taxon>Pleosporineae</taxon>
        <taxon>Pleosporaceae</taxon>
        <taxon>Exserohilum</taxon>
    </lineage>
</organism>
<dbReference type="eggNOG" id="ENOG502STCJ">
    <property type="taxonomic scope" value="Eukaryota"/>
</dbReference>
<proteinExistence type="predicted"/>
<reference evidence="2 3" key="1">
    <citation type="journal article" date="2012" name="PLoS Pathog.">
        <title>Diverse lifestyles and strategies of plant pathogenesis encoded in the genomes of eighteen Dothideomycetes fungi.</title>
        <authorList>
            <person name="Ohm R.A."/>
            <person name="Feau N."/>
            <person name="Henrissat B."/>
            <person name="Schoch C.L."/>
            <person name="Horwitz B.A."/>
            <person name="Barry K.W."/>
            <person name="Condon B.J."/>
            <person name="Copeland A.C."/>
            <person name="Dhillon B."/>
            <person name="Glaser F."/>
            <person name="Hesse C.N."/>
            <person name="Kosti I."/>
            <person name="LaButti K."/>
            <person name="Lindquist E.A."/>
            <person name="Lucas S."/>
            <person name="Salamov A.A."/>
            <person name="Bradshaw R.E."/>
            <person name="Ciuffetti L."/>
            <person name="Hamelin R.C."/>
            <person name="Kema G.H.J."/>
            <person name="Lawrence C."/>
            <person name="Scott J.A."/>
            <person name="Spatafora J.W."/>
            <person name="Turgeon B.G."/>
            <person name="de Wit P.J.G.M."/>
            <person name="Zhong S."/>
            <person name="Goodwin S.B."/>
            <person name="Grigoriev I.V."/>
        </authorList>
    </citation>
    <scope>NUCLEOTIDE SEQUENCE [LARGE SCALE GENOMIC DNA]</scope>
    <source>
        <strain evidence="3">28A</strain>
    </source>
</reference>
<evidence type="ECO:0000313" key="2">
    <source>
        <dbReference type="EMBL" id="EOA81742.1"/>
    </source>
</evidence>
<dbReference type="HOGENOM" id="CLU_652402_0_0_1"/>
<keyword evidence="1" id="KW-0732">Signal</keyword>
<dbReference type="RefSeq" id="XP_008031118.1">
    <property type="nucleotide sequence ID" value="XM_008032927.1"/>
</dbReference>
<dbReference type="Proteomes" id="UP000016935">
    <property type="component" value="Unassembled WGS sequence"/>
</dbReference>
<dbReference type="EMBL" id="KB908866">
    <property type="protein sequence ID" value="EOA81742.1"/>
    <property type="molecule type" value="Genomic_DNA"/>
</dbReference>
<dbReference type="GeneID" id="19399699"/>